<dbReference type="GO" id="GO:0016757">
    <property type="term" value="F:glycosyltransferase activity"/>
    <property type="evidence" value="ECO:0007669"/>
    <property type="project" value="InterPro"/>
</dbReference>
<feature type="compositionally biased region" description="Low complexity" evidence="1">
    <location>
        <begin position="801"/>
        <end position="811"/>
    </location>
</feature>
<dbReference type="CDD" id="cd02537">
    <property type="entry name" value="GT8_Glycogenin"/>
    <property type="match status" value="1"/>
</dbReference>
<name>M9MDK3_PSEA3</name>
<feature type="compositionally biased region" description="Low complexity" evidence="1">
    <location>
        <begin position="909"/>
        <end position="923"/>
    </location>
</feature>
<dbReference type="AlphaFoldDB" id="M9MDK3"/>
<feature type="region of interest" description="Disordered" evidence="1">
    <location>
        <begin position="329"/>
        <end position="354"/>
    </location>
</feature>
<feature type="compositionally biased region" description="Basic and acidic residues" evidence="1">
    <location>
        <begin position="771"/>
        <end position="792"/>
    </location>
</feature>
<proteinExistence type="predicted"/>
<evidence type="ECO:0000313" key="3">
    <source>
        <dbReference type="Proteomes" id="UP000011976"/>
    </source>
</evidence>
<dbReference type="InterPro" id="IPR029044">
    <property type="entry name" value="Nucleotide-diphossugar_trans"/>
</dbReference>
<dbReference type="PANTHER" id="PTHR11183">
    <property type="entry name" value="GLYCOGENIN SUBFAMILY MEMBER"/>
    <property type="match status" value="1"/>
</dbReference>
<evidence type="ECO:0000256" key="1">
    <source>
        <dbReference type="SAM" id="MobiDB-lite"/>
    </source>
</evidence>
<dbReference type="OrthoDB" id="2014201at2759"/>
<reference evidence="3" key="1">
    <citation type="journal article" date="2013" name="Genome Announc.">
        <title>Genome sequence of the basidiomycetous yeast Pseudozyma antarctica T-34, a producer of the glycolipid biosurfactants mannosylerythritol lipids.</title>
        <authorList>
            <person name="Morita T."/>
            <person name="Koike H."/>
            <person name="Koyama Y."/>
            <person name="Hagiwara H."/>
            <person name="Ito E."/>
            <person name="Fukuoka T."/>
            <person name="Imura T."/>
            <person name="Machida M."/>
            <person name="Kitamoto D."/>
        </authorList>
    </citation>
    <scope>NUCLEOTIDE SEQUENCE [LARGE SCALE GENOMIC DNA]</scope>
    <source>
        <strain evidence="3">T-34</strain>
    </source>
</reference>
<organism evidence="2 3">
    <name type="scientific">Pseudozyma antarctica (strain T-34)</name>
    <name type="common">Yeast</name>
    <name type="synonym">Candida antarctica</name>
    <dbReference type="NCBI Taxonomy" id="1151754"/>
    <lineage>
        <taxon>Eukaryota</taxon>
        <taxon>Fungi</taxon>
        <taxon>Dikarya</taxon>
        <taxon>Basidiomycota</taxon>
        <taxon>Ustilaginomycotina</taxon>
        <taxon>Ustilaginomycetes</taxon>
        <taxon>Ustilaginales</taxon>
        <taxon>Ustilaginaceae</taxon>
        <taxon>Moesziomyces</taxon>
    </lineage>
</organism>
<feature type="region of interest" description="Disordered" evidence="1">
    <location>
        <begin position="586"/>
        <end position="607"/>
    </location>
</feature>
<feature type="compositionally biased region" description="Basic residues" evidence="1">
    <location>
        <begin position="1011"/>
        <end position="1022"/>
    </location>
</feature>
<dbReference type="Proteomes" id="UP000011976">
    <property type="component" value="Unassembled WGS sequence"/>
</dbReference>
<feature type="compositionally biased region" description="Polar residues" evidence="1">
    <location>
        <begin position="861"/>
        <end position="874"/>
    </location>
</feature>
<dbReference type="InterPro" id="IPR002495">
    <property type="entry name" value="Glyco_trans_8"/>
</dbReference>
<sequence>MSSPSQHTSTNNAFVTLLTSDHYLPGALVLAESLRISHGLARKGKARAGTSRSAATTDFQVVALITPDTLSVQSIKALRRSGPFDWIVGVEPIGFRQILASSTHAPTTVTTGISGSSTARDAAVLDSDLDAKIRDMERNLGLLGRPDLTNTLTKLHAWRLGRDSAHLVAQAASPVDGSDQKWLGFDKLVFLDADTLVLRPIDHLFRLGSSVHFAAAPDTGWPDAFNSGVMMLTPSTDTFEAIRSFARTTGSWDGADQGLLNDFYGSDDSSASLPDEAQSPDTSSAPGGGWKRLSFRYNVTSHGGYTFAPAYQRYGQNINIVHFIGQHKPWNRPRPHGSAQPNPLVAPRDLDSQPITPDQPDYLLALWHSAFASLYPSSGSASPDSEIEIVHTERGVEVVERRNFTVPTYHAVWDAEAREEDASSSGLGFGIPVAARESAPAQPRAQQHWEASYASLPLDGRSSLIPPVPEVARTPSPPTPTQESIDAELRSRDASPAQPIPVPVSSIQHGSAANKGDEDDSDTSPQHYSPPKLSWNPAHGPPPTGSGAALYQMRVPIDAYYANIWDAGQKTPRTLAEQKAAFFVPQPQGAQDRSGRQRGGPGYIPSQLRRDHVFDNLGSHKPDASKVKPIFPWETQQRTPTAPTRVFPDEPRRSLPPSADTTPKMGSTQQGNNGAFAASVVSAPAVSRPRGLPANLSFVNAWDQAGAIGNFANAWNRRANPASPNRRRAAETGNRQAARDNGAAKQTEPRQRAEVQRVGSPQASFRPAYGAERRASMEEVTDARDGEASDSRDGDDESSSGEESSGNEGVSQVVEGARDGTPSPTNSRQAGWPREGPGRGYMRKAENSVYAQMHATPRSPRMTSRVLSYTSTATEGEGRSGRVSGSSTASEVAARQRAKDRIRPDGWISTGSGSGMSSPPYGGWHQAEMTAASLRGIPGMRAGQAHVRRRHEPTSSNDSLSEESRSASPTALIAQPLPAVRGQVVPPSPPSLEEPFSSSPRNTRAELSQHARTHLHARRAHNFPHAPHAQ</sequence>
<feature type="region of interest" description="Disordered" evidence="1">
    <location>
        <begin position="716"/>
        <end position="1030"/>
    </location>
</feature>
<evidence type="ECO:0000313" key="2">
    <source>
        <dbReference type="EMBL" id="GAC72667.1"/>
    </source>
</evidence>
<feature type="compositionally biased region" description="Polar residues" evidence="1">
    <location>
        <begin position="659"/>
        <end position="670"/>
    </location>
</feature>
<protein>
    <submittedName>
        <fullName evidence="2">Glycosyl transferase</fullName>
    </submittedName>
</protein>
<keyword evidence="2" id="KW-0808">Transferase</keyword>
<feature type="region of interest" description="Disordered" evidence="1">
    <location>
        <begin position="460"/>
        <end position="547"/>
    </location>
</feature>
<gene>
    <name evidence="2" type="ORF">PANT_7d00218</name>
</gene>
<dbReference type="SUPFAM" id="SSF53448">
    <property type="entry name" value="Nucleotide-diphospho-sugar transferases"/>
    <property type="match status" value="1"/>
</dbReference>
<dbReference type="STRING" id="1151754.M9MDK3"/>
<dbReference type="InterPro" id="IPR050587">
    <property type="entry name" value="GNT1/Glycosyltrans_8"/>
</dbReference>
<dbReference type="Pfam" id="PF01501">
    <property type="entry name" value="Glyco_transf_8"/>
    <property type="match status" value="1"/>
</dbReference>
<feature type="region of interest" description="Disordered" evidence="1">
    <location>
        <begin position="637"/>
        <end position="670"/>
    </location>
</feature>
<dbReference type="EMBL" id="DF196773">
    <property type="protein sequence ID" value="GAC72667.1"/>
    <property type="molecule type" value="Genomic_DNA"/>
</dbReference>
<dbReference type="Gene3D" id="3.90.550.10">
    <property type="entry name" value="Spore Coat Polysaccharide Biosynthesis Protein SpsA, Chain A"/>
    <property type="match status" value="1"/>
</dbReference>
<accession>M9MDK3</accession>